<accession>A0AAE8Y0S9</accession>
<gene>
    <name evidence="6" type="ORF">HATV-3_gp26</name>
</gene>
<evidence type="ECO:0000313" key="7">
    <source>
        <dbReference type="Proteomes" id="UP000827845"/>
    </source>
</evidence>
<dbReference type="Proteomes" id="UP000827845">
    <property type="component" value="Segment"/>
</dbReference>
<evidence type="ECO:0000256" key="1">
    <source>
        <dbReference type="ARBA" id="ARBA00004328"/>
    </source>
</evidence>
<dbReference type="InterPro" id="IPR039448">
    <property type="entry name" value="Beta_helix"/>
</dbReference>
<feature type="region of interest" description="Disordered" evidence="3">
    <location>
        <begin position="504"/>
        <end position="532"/>
    </location>
</feature>
<comment type="subcellular location">
    <subcellularLocation>
        <location evidence="1">Virion</location>
    </subcellularLocation>
</comment>
<feature type="domain" description="Rhamnogalacturonase A/B/Epimerase-like pectate lyase" evidence="4">
    <location>
        <begin position="61"/>
        <end position="136"/>
    </location>
</feature>
<dbReference type="InterPro" id="IPR011050">
    <property type="entry name" value="Pectin_lyase_fold/virulence"/>
</dbReference>
<evidence type="ECO:0000259" key="4">
    <source>
        <dbReference type="Pfam" id="PF12708"/>
    </source>
</evidence>
<name>A0AAE8Y0S9_9CAUD</name>
<dbReference type="InterPro" id="IPR006626">
    <property type="entry name" value="PbH1"/>
</dbReference>
<proteinExistence type="predicted"/>
<dbReference type="InterPro" id="IPR012334">
    <property type="entry name" value="Pectin_lyas_fold"/>
</dbReference>
<sequence>MTLNQTFNNWTIITDEPNEELVFEHNATGNRVTLHEDGQIDAPAVSTDQLSHDHVYNFRGDFGAVGDGTTDDTQAFLDATQQIIDDGGDVVLYLPSGTYLHTQSEEEGGALAFPDTANVTLMGDGAASVIKQGAESTTDDHGCKLIQPGPDCTIKDLKLDGGQQNNRPITDDFDGANILQAARGLTLQNVRSINSTGDGVEIFGKDARVLGCYFEDNYEQDVHCWRGETVIADNVMRGCLNDGAIRVFRSSDKPENTDPTNENLVIRDNLIVNPDTNGVELAVGADVTIENPTIKDNTIINPSENGIFASEITNNPEIVDNTVVGATQDGIKVDYFCDGAEIRDNVIRDCGRDGVRLSASNSRVVDNRIELSGRHGLAISEGGSDTLAEIDVVDNLVKNSSQNGNSKYGIFIDSNDNGIDALYIEDNRVISTTTPKQRNGIFIQSNTGAYSNVYIRDNDVSGSEFAEILLQETVTVVSGNEPVYQTDLSTYGSAPAGAEMWSDGTTGTAGPHRFDGSTWHGFAQASGSTVTP</sequence>
<dbReference type="SUPFAM" id="SSF51126">
    <property type="entry name" value="Pectin lyase-like"/>
    <property type="match status" value="2"/>
</dbReference>
<evidence type="ECO:0000256" key="2">
    <source>
        <dbReference type="ARBA" id="ARBA00022844"/>
    </source>
</evidence>
<keyword evidence="7" id="KW-1185">Reference proteome</keyword>
<dbReference type="GO" id="GO:0044423">
    <property type="term" value="C:virion component"/>
    <property type="evidence" value="ECO:0007669"/>
    <property type="project" value="UniProtKB-KW"/>
</dbReference>
<dbReference type="SMART" id="SM00710">
    <property type="entry name" value="PbH1"/>
    <property type="match status" value="10"/>
</dbReference>
<dbReference type="GO" id="GO:0051701">
    <property type="term" value="P:biological process involved in interaction with host"/>
    <property type="evidence" value="ECO:0007669"/>
    <property type="project" value="UniProtKB-ARBA"/>
</dbReference>
<dbReference type="EMBL" id="MZ334527">
    <property type="protein sequence ID" value="UBF23376.1"/>
    <property type="molecule type" value="Genomic_DNA"/>
</dbReference>
<evidence type="ECO:0000256" key="3">
    <source>
        <dbReference type="SAM" id="MobiDB-lite"/>
    </source>
</evidence>
<dbReference type="Pfam" id="PF13229">
    <property type="entry name" value="Beta_helix"/>
    <property type="match status" value="1"/>
</dbReference>
<keyword evidence="2" id="KW-0946">Virion</keyword>
<evidence type="ECO:0000313" key="6">
    <source>
        <dbReference type="EMBL" id="UBF23376.1"/>
    </source>
</evidence>
<reference evidence="6" key="1">
    <citation type="submission" date="2021-05" db="EMBL/GenBank/DDBJ databases">
        <title>Diversity, taxonomy and evolution of archaeal viruses of the class Caudoviricetes.</title>
        <authorList>
            <person name="Liu Y."/>
            <person name="Demina T.A."/>
            <person name="Roux S."/>
            <person name="Aiewsakun P."/>
            <person name="Kazlauskas D."/>
            <person name="Simmonds P."/>
            <person name="Prangishvili D."/>
            <person name="Oksanen H.M."/>
            <person name="Krupovic M."/>
        </authorList>
    </citation>
    <scope>NUCLEOTIDE SEQUENCE</scope>
    <source>
        <strain evidence="6">HATV-3/30</strain>
    </source>
</reference>
<dbReference type="Gene3D" id="2.160.20.10">
    <property type="entry name" value="Single-stranded right-handed beta-helix, Pectin lyase-like"/>
    <property type="match status" value="2"/>
</dbReference>
<protein>
    <submittedName>
        <fullName evidence="6">Tailspike protein</fullName>
    </submittedName>
</protein>
<feature type="domain" description="Right handed beta helix" evidence="5">
    <location>
        <begin position="264"/>
        <end position="386"/>
    </location>
</feature>
<dbReference type="Pfam" id="PF12708">
    <property type="entry name" value="Pect-lyase_RHGA_epim"/>
    <property type="match status" value="1"/>
</dbReference>
<dbReference type="GO" id="GO:0019058">
    <property type="term" value="P:viral life cycle"/>
    <property type="evidence" value="ECO:0007669"/>
    <property type="project" value="UniProtKB-ARBA"/>
</dbReference>
<dbReference type="InterPro" id="IPR024535">
    <property type="entry name" value="RHGA/B-epi-like_pectate_lyase"/>
</dbReference>
<organism evidence="6 7">
    <name type="scientific">Haloarcula tailed virus 3</name>
    <dbReference type="NCBI Taxonomy" id="2877990"/>
    <lineage>
        <taxon>Viruses</taxon>
        <taxon>Duplodnaviria</taxon>
        <taxon>Heunggongvirae</taxon>
        <taxon>Uroviricota</taxon>
        <taxon>Caudoviricetes</taxon>
        <taxon>Kirjokansivirales</taxon>
        <taxon>Pyrstoviridae</taxon>
        <taxon>Hatrivirus</taxon>
        <taxon>Hatrivirus caudatum</taxon>
        <taxon>Hatrivirus HATV3</taxon>
    </lineage>
</organism>
<evidence type="ECO:0000259" key="5">
    <source>
        <dbReference type="Pfam" id="PF13229"/>
    </source>
</evidence>